<dbReference type="PANTHER" id="PTHR47245:SF2">
    <property type="entry name" value="PEPTIDYL-PROLYL CIS-TRANS ISOMERASE HP_0175-RELATED"/>
    <property type="match status" value="1"/>
</dbReference>
<accession>A0ABS5E3C7</accession>
<dbReference type="InterPro" id="IPR000297">
    <property type="entry name" value="PPIase_PpiC"/>
</dbReference>
<organism evidence="8 9">
    <name type="scientific">Ideonella paludis</name>
    <dbReference type="NCBI Taxonomy" id="1233411"/>
    <lineage>
        <taxon>Bacteria</taxon>
        <taxon>Pseudomonadati</taxon>
        <taxon>Pseudomonadota</taxon>
        <taxon>Betaproteobacteria</taxon>
        <taxon>Burkholderiales</taxon>
        <taxon>Sphaerotilaceae</taxon>
        <taxon>Ideonella</taxon>
    </lineage>
</organism>
<dbReference type="PROSITE" id="PS01096">
    <property type="entry name" value="PPIC_PPIASE_1"/>
    <property type="match status" value="1"/>
</dbReference>
<evidence type="ECO:0000256" key="3">
    <source>
        <dbReference type="ARBA" id="ARBA00013194"/>
    </source>
</evidence>
<proteinExistence type="inferred from homology"/>
<evidence type="ECO:0000256" key="1">
    <source>
        <dbReference type="ARBA" id="ARBA00000971"/>
    </source>
</evidence>
<evidence type="ECO:0000256" key="5">
    <source>
        <dbReference type="ARBA" id="ARBA00023235"/>
    </source>
</evidence>
<dbReference type="Proteomes" id="UP000672097">
    <property type="component" value="Unassembled WGS sequence"/>
</dbReference>
<dbReference type="RefSeq" id="WP_210811676.1">
    <property type="nucleotide sequence ID" value="NZ_JAGQDG010000013.1"/>
</dbReference>
<gene>
    <name evidence="8" type="ORF">KAK11_21525</name>
</gene>
<dbReference type="Pfam" id="PF00639">
    <property type="entry name" value="Rotamase"/>
    <property type="match status" value="1"/>
</dbReference>
<dbReference type="EMBL" id="JAGQDG010000013">
    <property type="protein sequence ID" value="MBQ0937917.1"/>
    <property type="molecule type" value="Genomic_DNA"/>
</dbReference>
<evidence type="ECO:0000313" key="9">
    <source>
        <dbReference type="Proteomes" id="UP000672097"/>
    </source>
</evidence>
<evidence type="ECO:0000256" key="2">
    <source>
        <dbReference type="ARBA" id="ARBA00007656"/>
    </source>
</evidence>
<evidence type="ECO:0000259" key="7">
    <source>
        <dbReference type="PROSITE" id="PS50198"/>
    </source>
</evidence>
<dbReference type="EC" id="5.2.1.8" evidence="3"/>
<keyword evidence="9" id="KW-1185">Reference proteome</keyword>
<feature type="domain" description="PpiC" evidence="7">
    <location>
        <begin position="93"/>
        <end position="196"/>
    </location>
</feature>
<comment type="similarity">
    <text evidence="2">Belongs to the PpiC/parvulin rotamase family.</text>
</comment>
<protein>
    <recommendedName>
        <fullName evidence="3">peptidylprolyl isomerase</fullName>
        <ecNumber evidence="3">5.2.1.8</ecNumber>
    </recommendedName>
</protein>
<evidence type="ECO:0000313" key="8">
    <source>
        <dbReference type="EMBL" id="MBQ0937917.1"/>
    </source>
</evidence>
<name>A0ABS5E3C7_9BURK</name>
<comment type="catalytic activity">
    <reaction evidence="1">
        <text>[protein]-peptidylproline (omega=180) = [protein]-peptidylproline (omega=0)</text>
        <dbReference type="Rhea" id="RHEA:16237"/>
        <dbReference type="Rhea" id="RHEA-COMP:10747"/>
        <dbReference type="Rhea" id="RHEA-COMP:10748"/>
        <dbReference type="ChEBI" id="CHEBI:83833"/>
        <dbReference type="ChEBI" id="CHEBI:83834"/>
        <dbReference type="EC" id="5.2.1.8"/>
    </reaction>
</comment>
<keyword evidence="4 6" id="KW-0697">Rotamase</keyword>
<dbReference type="InterPro" id="IPR023058">
    <property type="entry name" value="PPIase_PpiC_CS"/>
</dbReference>
<dbReference type="SUPFAM" id="SSF54534">
    <property type="entry name" value="FKBP-like"/>
    <property type="match status" value="1"/>
</dbReference>
<dbReference type="InterPro" id="IPR050245">
    <property type="entry name" value="PrsA_foldase"/>
</dbReference>
<reference evidence="8 9" key="1">
    <citation type="submission" date="2021-04" db="EMBL/GenBank/DDBJ databases">
        <title>The genome sequence of type strain Ideonella paludis KCTC 32238.</title>
        <authorList>
            <person name="Liu Y."/>
        </authorList>
    </citation>
    <scope>NUCLEOTIDE SEQUENCE [LARGE SCALE GENOMIC DNA]</scope>
    <source>
        <strain evidence="8 9">KCTC 32238</strain>
    </source>
</reference>
<comment type="caution">
    <text evidence="8">The sequence shown here is derived from an EMBL/GenBank/DDBJ whole genome shotgun (WGS) entry which is preliminary data.</text>
</comment>
<dbReference type="InterPro" id="IPR046357">
    <property type="entry name" value="PPIase_dom_sf"/>
</dbReference>
<keyword evidence="5 6" id="KW-0413">Isomerase</keyword>
<dbReference type="GO" id="GO:0003755">
    <property type="term" value="F:peptidyl-prolyl cis-trans isomerase activity"/>
    <property type="evidence" value="ECO:0007669"/>
    <property type="project" value="UniProtKB-EC"/>
</dbReference>
<dbReference type="PROSITE" id="PS50198">
    <property type="entry name" value="PPIC_PPIASE_2"/>
    <property type="match status" value="1"/>
</dbReference>
<evidence type="ECO:0000256" key="4">
    <source>
        <dbReference type="ARBA" id="ARBA00023110"/>
    </source>
</evidence>
<sequence length="252" mass="26937">MLATINDIALQGPDEAMSPAELRQRACTELLRQAAQRDGLLPADDAVPQDGAITEAAQAAIEQWLARHLPEVPVDEAACRRHFAAQPQRWAQGERALVRHILFAVTPGVPLAPLRQRAEACLLSLRVADSQGPAFALAAAEWSNCPSAAQGGELGWLAAADCAPEFAREVLGQPEVGVLPRLVCTRFGLHVVEVLAREPGVQPTFEAVREAVALHLQQHHFATALGQTLRQLAAQSTVCGVALDADDAPLMQ</sequence>
<dbReference type="Gene3D" id="3.10.50.40">
    <property type="match status" value="1"/>
</dbReference>
<evidence type="ECO:0000256" key="6">
    <source>
        <dbReference type="PROSITE-ProRule" id="PRU00278"/>
    </source>
</evidence>
<dbReference type="PANTHER" id="PTHR47245">
    <property type="entry name" value="PEPTIDYLPROLYL ISOMERASE"/>
    <property type="match status" value="1"/>
</dbReference>